<evidence type="ECO:0000313" key="6">
    <source>
        <dbReference type="EMBL" id="WWC73623.1"/>
    </source>
</evidence>
<dbReference type="Pfam" id="PF00135">
    <property type="entry name" value="COesterase"/>
    <property type="match status" value="1"/>
</dbReference>
<proteinExistence type="inferred from homology"/>
<dbReference type="SUPFAM" id="SSF53474">
    <property type="entry name" value="alpha/beta-Hydrolases"/>
    <property type="match status" value="1"/>
</dbReference>
<dbReference type="PROSITE" id="PS00122">
    <property type="entry name" value="CARBOXYLESTERASE_B_1"/>
    <property type="match status" value="1"/>
</dbReference>
<organism evidence="5">
    <name type="scientific">Kwoniella pini CBS 10737</name>
    <dbReference type="NCBI Taxonomy" id="1296096"/>
    <lineage>
        <taxon>Eukaryota</taxon>
        <taxon>Fungi</taxon>
        <taxon>Dikarya</taxon>
        <taxon>Basidiomycota</taxon>
        <taxon>Agaricomycotina</taxon>
        <taxon>Tremellomycetes</taxon>
        <taxon>Tremellales</taxon>
        <taxon>Cryptococcaceae</taxon>
        <taxon>Kwoniella</taxon>
    </lineage>
</organism>
<dbReference type="InterPro" id="IPR019826">
    <property type="entry name" value="Carboxylesterase_B_AS"/>
</dbReference>
<dbReference type="Proteomes" id="UP000094020">
    <property type="component" value="Chromosome 11"/>
</dbReference>
<dbReference type="InterPro" id="IPR002018">
    <property type="entry name" value="CarbesteraseB"/>
</dbReference>
<keyword evidence="3" id="KW-0732">Signal</keyword>
<evidence type="ECO:0000256" key="1">
    <source>
        <dbReference type="ARBA" id="ARBA00005964"/>
    </source>
</evidence>
<dbReference type="InterPro" id="IPR029058">
    <property type="entry name" value="AB_hydrolase_fold"/>
</dbReference>
<evidence type="ECO:0000259" key="4">
    <source>
        <dbReference type="Pfam" id="PF00135"/>
    </source>
</evidence>
<gene>
    <name evidence="5" type="ORF">I206_05928</name>
    <name evidence="6" type="ORF">I206_107595</name>
</gene>
<evidence type="ECO:0000256" key="2">
    <source>
        <dbReference type="ARBA" id="ARBA00022801"/>
    </source>
</evidence>
<dbReference type="PANTHER" id="PTHR11559">
    <property type="entry name" value="CARBOXYLESTERASE"/>
    <property type="match status" value="1"/>
</dbReference>
<comment type="similarity">
    <text evidence="1 3">Belongs to the type-B carboxylesterase/lipase family.</text>
</comment>
<sequence>MSKLLITFFVFLLSSNYVMGWTSPLGPVVDLGYAVYLGNDTLPDVTFYGGIPYIQPPLGDLRWRAPVQLDESPKSDDQKYIEDARNFGPICIQQPATVGVGDEDCVTLNIWKPTNAKDGDNLPVVIYIHGGGNYYNSAQGFPMQDWVNITQGNIVAVNIQYRLGLLGFLASSKVLADGTANAGLLDQRASFDWVKRHIKNFGGDPNHITISGESSGGGSVLNHLIWQNGTAKQSFNAAVLQSIGNDPFPKPEVYEQCFGNVTQFVGCDQSNNVMSCLRNTSIRTLIAAVNHRPQPLCKYLPIVDGTNIVDFPSQLVARGRFSRVPIMAGHMNNDGTTFTGSPASVTNASSLYTALTSSRYTNLSNATFTKALSYYNQSDFSSFYDLAQTLVGDTQFTCLDWYLATQATKYGQPAYLFRWNTPDPVQLAAAPYKGVMHTSELYFLFDGTNSGVSSANALTTFRPFNATEQQLSNEGVSYWTSFSRAYDPSTYKYSTSPDWPSLINNGTQQRIVPQEGNSTTSTATFVEDIPDEYMTRCTFWASIGAELRI</sequence>
<dbReference type="EC" id="3.1.1.-" evidence="3"/>
<reference evidence="6" key="4">
    <citation type="submission" date="2024-02" db="EMBL/GenBank/DDBJ databases">
        <title>Comparative genomics of Cryptococcus and Kwoniella reveals pathogenesis evolution and contrasting modes of karyotype evolution via chromosome fusion or intercentromeric recombination.</title>
        <authorList>
            <person name="Coelho M.A."/>
            <person name="David-Palma M."/>
            <person name="Shea T."/>
            <person name="Bowers K."/>
            <person name="McGinley-Smith S."/>
            <person name="Mohammad A.W."/>
            <person name="Gnirke A."/>
            <person name="Yurkov A.M."/>
            <person name="Nowrousian M."/>
            <person name="Sun S."/>
            <person name="Cuomo C.A."/>
            <person name="Heitman J."/>
        </authorList>
    </citation>
    <scope>NUCLEOTIDE SEQUENCE</scope>
    <source>
        <strain evidence="6">CBS 10737</strain>
    </source>
</reference>
<feature type="chain" id="PRO_5008448406" description="Carboxylic ester hydrolase" evidence="3">
    <location>
        <begin position="21"/>
        <end position="549"/>
    </location>
</feature>
<reference evidence="5" key="3">
    <citation type="submission" date="2016-07" db="EMBL/GenBank/DDBJ databases">
        <title>Evolution of pathogenesis and genome organization in the Tremellales.</title>
        <authorList>
            <person name="Cuomo C."/>
            <person name="Litvintseva A."/>
            <person name="Heitman J."/>
            <person name="Chen Y."/>
            <person name="Sun S."/>
            <person name="Springer D."/>
            <person name="Dromer F."/>
            <person name="Young S."/>
            <person name="Zeng Q."/>
            <person name="Chapman S."/>
            <person name="Gujja S."/>
            <person name="Saif S."/>
            <person name="Birren B."/>
        </authorList>
    </citation>
    <scope>NUCLEOTIDE SEQUENCE</scope>
    <source>
        <strain evidence="5">CBS 10737</strain>
    </source>
</reference>
<dbReference type="GeneID" id="30174297"/>
<dbReference type="OrthoDB" id="408631at2759"/>
<dbReference type="AlphaFoldDB" id="A0A1B9HXT4"/>
<dbReference type="EMBL" id="KI894014">
    <property type="protein sequence ID" value="OCF48061.1"/>
    <property type="molecule type" value="Genomic_DNA"/>
</dbReference>
<dbReference type="KEGG" id="kpin:30174297"/>
<dbReference type="RefSeq" id="XP_019009280.1">
    <property type="nucleotide sequence ID" value="XM_019157640.1"/>
</dbReference>
<dbReference type="Gene3D" id="3.40.50.1820">
    <property type="entry name" value="alpha/beta hydrolase"/>
    <property type="match status" value="1"/>
</dbReference>
<dbReference type="EMBL" id="CP144529">
    <property type="protein sequence ID" value="WWC73623.1"/>
    <property type="molecule type" value="Genomic_DNA"/>
</dbReference>
<accession>A0A1B9HXT4</accession>
<protein>
    <recommendedName>
        <fullName evidence="3">Carboxylic ester hydrolase</fullName>
        <ecNumber evidence="3">3.1.1.-</ecNumber>
    </recommendedName>
</protein>
<name>A0A1B9HXT4_9TREE</name>
<feature type="signal peptide" evidence="3">
    <location>
        <begin position="1"/>
        <end position="20"/>
    </location>
</feature>
<dbReference type="STRING" id="1296096.A0A1B9HXT4"/>
<evidence type="ECO:0000313" key="5">
    <source>
        <dbReference type="EMBL" id="OCF48061.1"/>
    </source>
</evidence>
<reference evidence="5" key="1">
    <citation type="submission" date="2013-07" db="EMBL/GenBank/DDBJ databases">
        <title>The Genome Sequence of Cryptococcus pinus CBS10737.</title>
        <authorList>
            <consortium name="The Broad Institute Genome Sequencing Platform"/>
            <person name="Cuomo C."/>
            <person name="Litvintseva A."/>
            <person name="Chen Y."/>
            <person name="Heitman J."/>
            <person name="Sun S."/>
            <person name="Springer D."/>
            <person name="Dromer F."/>
            <person name="Young S.K."/>
            <person name="Zeng Q."/>
            <person name="Gargeya S."/>
            <person name="Fitzgerald M."/>
            <person name="Abouelleil A."/>
            <person name="Alvarado L."/>
            <person name="Berlin A.M."/>
            <person name="Chapman S.B."/>
            <person name="Dewar J."/>
            <person name="Goldberg J."/>
            <person name="Griggs A."/>
            <person name="Gujja S."/>
            <person name="Hansen M."/>
            <person name="Howarth C."/>
            <person name="Imamovic A."/>
            <person name="Larimer J."/>
            <person name="McCowan C."/>
            <person name="Murphy C."/>
            <person name="Pearson M."/>
            <person name="Priest M."/>
            <person name="Roberts A."/>
            <person name="Saif S."/>
            <person name="Shea T."/>
            <person name="Sykes S."/>
            <person name="Wortman J."/>
            <person name="Nusbaum C."/>
            <person name="Birren B."/>
        </authorList>
    </citation>
    <scope>NUCLEOTIDE SEQUENCE [LARGE SCALE GENOMIC DNA]</scope>
    <source>
        <strain evidence="5">CBS 10737</strain>
    </source>
</reference>
<dbReference type="InterPro" id="IPR050309">
    <property type="entry name" value="Type-B_Carboxylest/Lipase"/>
</dbReference>
<keyword evidence="2 3" id="KW-0378">Hydrolase</keyword>
<evidence type="ECO:0000313" key="7">
    <source>
        <dbReference type="Proteomes" id="UP000094020"/>
    </source>
</evidence>
<keyword evidence="7" id="KW-1185">Reference proteome</keyword>
<evidence type="ECO:0000256" key="3">
    <source>
        <dbReference type="RuleBase" id="RU361235"/>
    </source>
</evidence>
<dbReference type="GO" id="GO:0016787">
    <property type="term" value="F:hydrolase activity"/>
    <property type="evidence" value="ECO:0007669"/>
    <property type="project" value="UniProtKB-KW"/>
</dbReference>
<feature type="domain" description="Carboxylesterase type B" evidence="4">
    <location>
        <begin position="40"/>
        <end position="507"/>
    </location>
</feature>
<reference evidence="6" key="2">
    <citation type="submission" date="2013-07" db="EMBL/GenBank/DDBJ databases">
        <authorList>
            <consortium name="The Broad Institute Genome Sequencing Platform"/>
            <person name="Cuomo C."/>
            <person name="Litvintseva A."/>
            <person name="Chen Y."/>
            <person name="Heitman J."/>
            <person name="Sun S."/>
            <person name="Springer D."/>
            <person name="Dromer F."/>
            <person name="Young S.K."/>
            <person name="Zeng Q."/>
            <person name="Gargeya S."/>
            <person name="Fitzgerald M."/>
            <person name="Abouelleil A."/>
            <person name="Alvarado L."/>
            <person name="Berlin A.M."/>
            <person name="Chapman S.B."/>
            <person name="Dewar J."/>
            <person name="Goldberg J."/>
            <person name="Griggs A."/>
            <person name="Gujja S."/>
            <person name="Hansen M."/>
            <person name="Howarth C."/>
            <person name="Imamovic A."/>
            <person name="Larimer J."/>
            <person name="McCowan C."/>
            <person name="Murphy C."/>
            <person name="Pearson M."/>
            <person name="Priest M."/>
            <person name="Roberts A."/>
            <person name="Saif S."/>
            <person name="Shea T."/>
            <person name="Sykes S."/>
            <person name="Wortman J."/>
            <person name="Nusbaum C."/>
            <person name="Birren B."/>
        </authorList>
    </citation>
    <scope>NUCLEOTIDE SEQUENCE</scope>
    <source>
        <strain evidence="6">CBS 10737</strain>
    </source>
</reference>